<proteinExistence type="inferred from homology"/>
<reference evidence="14" key="1">
    <citation type="submission" date="2025-08" db="UniProtKB">
        <authorList>
            <consortium name="RefSeq"/>
        </authorList>
    </citation>
    <scope>IDENTIFICATION</scope>
    <source>
        <tissue evidence="14">Muscle</tissue>
    </source>
</reference>
<evidence type="ECO:0000256" key="4">
    <source>
        <dbReference type="ARBA" id="ARBA00022792"/>
    </source>
</evidence>
<dbReference type="RefSeq" id="XP_013780113.1">
    <property type="nucleotide sequence ID" value="XM_013924659.2"/>
</dbReference>
<organism evidence="13 14">
    <name type="scientific">Limulus polyphemus</name>
    <name type="common">Atlantic horseshoe crab</name>
    <dbReference type="NCBI Taxonomy" id="6850"/>
    <lineage>
        <taxon>Eukaryota</taxon>
        <taxon>Metazoa</taxon>
        <taxon>Ecdysozoa</taxon>
        <taxon>Arthropoda</taxon>
        <taxon>Chelicerata</taxon>
        <taxon>Merostomata</taxon>
        <taxon>Xiphosura</taxon>
        <taxon>Limulidae</taxon>
        <taxon>Limulus</taxon>
    </lineage>
</organism>
<evidence type="ECO:0000259" key="12">
    <source>
        <dbReference type="Pfam" id="PF02096"/>
    </source>
</evidence>
<evidence type="ECO:0000256" key="6">
    <source>
        <dbReference type="ARBA" id="ARBA00022989"/>
    </source>
</evidence>
<feature type="transmembrane region" description="Helical" evidence="11">
    <location>
        <begin position="246"/>
        <end position="264"/>
    </location>
</feature>
<dbReference type="GeneID" id="106464514"/>
<feature type="transmembrane region" description="Helical" evidence="11">
    <location>
        <begin position="332"/>
        <end position="351"/>
    </location>
</feature>
<dbReference type="Proteomes" id="UP000694941">
    <property type="component" value="Unplaced"/>
</dbReference>
<gene>
    <name evidence="14" type="primary">LOC106464514</name>
</gene>
<dbReference type="PANTHER" id="PTHR12428">
    <property type="entry name" value="OXA1"/>
    <property type="match status" value="1"/>
</dbReference>
<keyword evidence="4" id="KW-0999">Mitochondrion inner membrane</keyword>
<feature type="transmembrane region" description="Helical" evidence="11">
    <location>
        <begin position="170"/>
        <end position="190"/>
    </location>
</feature>
<evidence type="ECO:0000256" key="1">
    <source>
        <dbReference type="ARBA" id="ARBA00004448"/>
    </source>
</evidence>
<dbReference type="PANTHER" id="PTHR12428:SF66">
    <property type="entry name" value="MITOCHONDRIAL INNER MEMBRANE PROTEIN OXA1L"/>
    <property type="match status" value="1"/>
</dbReference>
<protein>
    <submittedName>
        <fullName evidence="14">Mitochondrial inner membrane protein OXA1L-like isoform X1</fullName>
    </submittedName>
</protein>
<dbReference type="NCBIfam" id="TIGR03592">
    <property type="entry name" value="yidC_oxa1_cterm"/>
    <property type="match status" value="1"/>
</dbReference>
<keyword evidence="5" id="KW-0809">Transit peptide</keyword>
<keyword evidence="7" id="KW-0496">Mitochondrion</keyword>
<name>A0ABM1BE20_LIMPO</name>
<accession>A0ABM1BE20</accession>
<keyword evidence="3 9" id="KW-0812">Transmembrane</keyword>
<keyword evidence="8 11" id="KW-0472">Membrane</keyword>
<dbReference type="InterPro" id="IPR028055">
    <property type="entry name" value="YidC/Oxa/ALB_C"/>
</dbReference>
<evidence type="ECO:0000256" key="11">
    <source>
        <dbReference type="SAM" id="Phobius"/>
    </source>
</evidence>
<dbReference type="CDD" id="cd20069">
    <property type="entry name" value="5TM_Oxa1-like"/>
    <property type="match status" value="1"/>
</dbReference>
<evidence type="ECO:0000256" key="7">
    <source>
        <dbReference type="ARBA" id="ARBA00023128"/>
    </source>
</evidence>
<sequence length="452" mass="50467">MAATGTLVLRGTSLIGRRGVPKVIFLEFLKRASSRCFYSQTLRYIPMSQYRNDCPGFCINSQKRPFSSCVLHFKFKLHPLMNIGLEAQRACLSTATVYHQETSSSLAQGGDGLPGYIPDTPLLPKQDINIEYGLEEVGSALENTGLGGWTPVGLVQNCFDYLHVTVGVPWWLSIVLGTLVVRTLMFPLMIKAQQNAAKLNNNLPQMQILQLKLTEARKSGNSMEAARYANELMIFMKEKDVNPLKGMLVPFVQAPIFISFFMALREMANLPLESMKTGGTMWFTDLTIPDPFYGLPLITCATLFVIIETGAEGGMRSDSLQAMRYFMRAMPLILFPFAINFPAAILCYWTTSNFISLGQVTLLKIEPVRKFFKIPKLVHYDPANLPIKQKGFIEGFKESMKNAKITQELEDRKRTDEIVLRKTGPASNSKSFSVGPTDKNPTSVASQAAKKR</sequence>
<feature type="compositionally biased region" description="Polar residues" evidence="10">
    <location>
        <begin position="425"/>
        <end position="446"/>
    </location>
</feature>
<comment type="similarity">
    <text evidence="2 9">Belongs to the OXA1/ALB3/YidC family.</text>
</comment>
<feature type="domain" description="Membrane insertase YidC/Oxa/ALB C-terminal" evidence="12">
    <location>
        <begin position="170"/>
        <end position="363"/>
    </location>
</feature>
<comment type="subcellular location">
    <subcellularLocation>
        <location evidence="9">Membrane</location>
        <topology evidence="9">Multi-pass membrane protein</topology>
    </subcellularLocation>
    <subcellularLocation>
        <location evidence="1">Mitochondrion inner membrane</location>
        <topology evidence="1">Multi-pass membrane protein</topology>
    </subcellularLocation>
</comment>
<evidence type="ECO:0000256" key="3">
    <source>
        <dbReference type="ARBA" id="ARBA00022692"/>
    </source>
</evidence>
<feature type="transmembrane region" description="Helical" evidence="11">
    <location>
        <begin position="292"/>
        <end position="311"/>
    </location>
</feature>
<evidence type="ECO:0000256" key="2">
    <source>
        <dbReference type="ARBA" id="ARBA00009877"/>
    </source>
</evidence>
<evidence type="ECO:0000256" key="10">
    <source>
        <dbReference type="SAM" id="MobiDB-lite"/>
    </source>
</evidence>
<feature type="region of interest" description="Disordered" evidence="10">
    <location>
        <begin position="414"/>
        <end position="452"/>
    </location>
</feature>
<evidence type="ECO:0000256" key="5">
    <source>
        <dbReference type="ARBA" id="ARBA00022946"/>
    </source>
</evidence>
<dbReference type="InterPro" id="IPR001708">
    <property type="entry name" value="YidC/ALB3/OXA1/COX18"/>
</dbReference>
<keyword evidence="6 11" id="KW-1133">Transmembrane helix</keyword>
<evidence type="ECO:0000256" key="9">
    <source>
        <dbReference type="RuleBase" id="RU003945"/>
    </source>
</evidence>
<evidence type="ECO:0000313" key="13">
    <source>
        <dbReference type="Proteomes" id="UP000694941"/>
    </source>
</evidence>
<evidence type="ECO:0000256" key="8">
    <source>
        <dbReference type="ARBA" id="ARBA00023136"/>
    </source>
</evidence>
<keyword evidence="13" id="KW-1185">Reference proteome</keyword>
<dbReference type="Pfam" id="PF02096">
    <property type="entry name" value="60KD_IMP"/>
    <property type="match status" value="1"/>
</dbReference>
<evidence type="ECO:0000313" key="14">
    <source>
        <dbReference type="RefSeq" id="XP_013780113.1"/>
    </source>
</evidence>